<name>A0A926NCI4_9BACI</name>
<sequence>MSWTKNDYPSSFKNLPSKTKNKAIDIGNSLLDEGYEEDRAIPIAISQAEKWADNQSGSTKEEYVVFYKEDKWVLKKQGNKRPTNTFTTKEAAMDKGREFMKNRNITLIVEKQDGSIQQRINDN</sequence>
<accession>A0A926NCI4</accession>
<evidence type="ECO:0000313" key="1">
    <source>
        <dbReference type="EMBL" id="MBD1379029.1"/>
    </source>
</evidence>
<proteinExistence type="predicted"/>
<reference evidence="1" key="1">
    <citation type="submission" date="2020-09" db="EMBL/GenBank/DDBJ databases">
        <title>A novel bacterium of genus Bacillus, isolated from South China Sea.</title>
        <authorList>
            <person name="Huang H."/>
            <person name="Mo K."/>
            <person name="Hu Y."/>
        </authorList>
    </citation>
    <scope>NUCLEOTIDE SEQUENCE</scope>
    <source>
        <strain evidence="1">IB182487</strain>
    </source>
</reference>
<organism evidence="1 2">
    <name type="scientific">Metabacillus arenae</name>
    <dbReference type="NCBI Taxonomy" id="2771434"/>
    <lineage>
        <taxon>Bacteria</taxon>
        <taxon>Bacillati</taxon>
        <taxon>Bacillota</taxon>
        <taxon>Bacilli</taxon>
        <taxon>Bacillales</taxon>
        <taxon>Bacillaceae</taxon>
        <taxon>Metabacillus</taxon>
    </lineage>
</organism>
<dbReference type="InterPro" id="IPR018691">
    <property type="entry name" value="DUF2188"/>
</dbReference>
<dbReference type="RefSeq" id="WP_191155283.1">
    <property type="nucleotide sequence ID" value="NZ_JACXAI010000002.1"/>
</dbReference>
<keyword evidence="2" id="KW-1185">Reference proteome</keyword>
<gene>
    <name evidence="1" type="ORF">IC621_02195</name>
</gene>
<protein>
    <submittedName>
        <fullName evidence="1">DUF2188 domain-containing protein</fullName>
    </submittedName>
</protein>
<dbReference type="AlphaFoldDB" id="A0A926NCI4"/>
<dbReference type="EMBL" id="JACXAI010000002">
    <property type="protein sequence ID" value="MBD1379029.1"/>
    <property type="molecule type" value="Genomic_DNA"/>
</dbReference>
<dbReference type="Proteomes" id="UP000626844">
    <property type="component" value="Unassembled WGS sequence"/>
</dbReference>
<evidence type="ECO:0000313" key="2">
    <source>
        <dbReference type="Proteomes" id="UP000626844"/>
    </source>
</evidence>
<dbReference type="Pfam" id="PF09954">
    <property type="entry name" value="DUF2188"/>
    <property type="match status" value="1"/>
</dbReference>
<comment type="caution">
    <text evidence="1">The sequence shown here is derived from an EMBL/GenBank/DDBJ whole genome shotgun (WGS) entry which is preliminary data.</text>
</comment>